<dbReference type="Proteomes" id="UP001054837">
    <property type="component" value="Unassembled WGS sequence"/>
</dbReference>
<gene>
    <name evidence="2" type="ORF">CDAR_445101</name>
</gene>
<accession>A0AAV4RIG9</accession>
<reference evidence="2 3" key="1">
    <citation type="submission" date="2021-06" db="EMBL/GenBank/DDBJ databases">
        <title>Caerostris darwini draft genome.</title>
        <authorList>
            <person name="Kono N."/>
            <person name="Arakawa K."/>
        </authorList>
    </citation>
    <scope>NUCLEOTIDE SEQUENCE [LARGE SCALE GENOMIC DNA]</scope>
</reference>
<proteinExistence type="predicted"/>
<name>A0AAV4RIG9_9ARAC</name>
<comment type="caution">
    <text evidence="2">The sequence shown here is derived from an EMBL/GenBank/DDBJ whole genome shotgun (WGS) entry which is preliminary data.</text>
</comment>
<protein>
    <submittedName>
        <fullName evidence="2">Uncharacterized protein</fullName>
    </submittedName>
</protein>
<organism evidence="2 3">
    <name type="scientific">Caerostris darwini</name>
    <dbReference type="NCBI Taxonomy" id="1538125"/>
    <lineage>
        <taxon>Eukaryota</taxon>
        <taxon>Metazoa</taxon>
        <taxon>Ecdysozoa</taxon>
        <taxon>Arthropoda</taxon>
        <taxon>Chelicerata</taxon>
        <taxon>Arachnida</taxon>
        <taxon>Araneae</taxon>
        <taxon>Araneomorphae</taxon>
        <taxon>Entelegynae</taxon>
        <taxon>Araneoidea</taxon>
        <taxon>Araneidae</taxon>
        <taxon>Caerostris</taxon>
    </lineage>
</organism>
<evidence type="ECO:0000313" key="2">
    <source>
        <dbReference type="EMBL" id="GIY20015.1"/>
    </source>
</evidence>
<dbReference type="AlphaFoldDB" id="A0AAV4RIG9"/>
<evidence type="ECO:0000313" key="3">
    <source>
        <dbReference type="Proteomes" id="UP001054837"/>
    </source>
</evidence>
<dbReference type="EMBL" id="BPLQ01006087">
    <property type="protein sequence ID" value="GIY20015.1"/>
    <property type="molecule type" value="Genomic_DNA"/>
</dbReference>
<evidence type="ECO:0000256" key="1">
    <source>
        <dbReference type="SAM" id="MobiDB-lite"/>
    </source>
</evidence>
<keyword evidence="3" id="KW-1185">Reference proteome</keyword>
<sequence>MFLERKKKCHTMNFFKHSRQRRLTRFDNLDDLLSRVWRQRQLAPVASLTKEKTNSHPTGQCECENESKPRGQLRKGRLLGIMQCVKSSWK</sequence>
<feature type="region of interest" description="Disordered" evidence="1">
    <location>
        <begin position="47"/>
        <end position="67"/>
    </location>
</feature>